<feature type="region of interest" description="Disordered" evidence="1">
    <location>
        <begin position="147"/>
        <end position="183"/>
    </location>
</feature>
<keyword evidence="3" id="KW-1185">Reference proteome</keyword>
<evidence type="ECO:0000313" key="2">
    <source>
        <dbReference type="EMBL" id="KZV43589.1"/>
    </source>
</evidence>
<dbReference type="InterPro" id="IPR039300">
    <property type="entry name" value="JASON"/>
</dbReference>
<evidence type="ECO:0000256" key="1">
    <source>
        <dbReference type="SAM" id="MobiDB-lite"/>
    </source>
</evidence>
<feature type="compositionally biased region" description="Acidic residues" evidence="1">
    <location>
        <begin position="147"/>
        <end position="161"/>
    </location>
</feature>
<evidence type="ECO:0000313" key="3">
    <source>
        <dbReference type="Proteomes" id="UP000250235"/>
    </source>
</evidence>
<accession>A0A2Z7CAM2</accession>
<dbReference type="AlphaFoldDB" id="A0A2Z7CAM2"/>
<proteinExistence type="predicted"/>
<dbReference type="GO" id="GO:0007142">
    <property type="term" value="P:male meiosis II"/>
    <property type="evidence" value="ECO:0007669"/>
    <property type="project" value="InterPro"/>
</dbReference>
<dbReference type="PANTHER" id="PTHR33318">
    <property type="entry name" value="ASPARTYL/GLUTAMYL-TRNA(ASN/GLN) AMIDOTRANSFERASE SUBUNIT"/>
    <property type="match status" value="1"/>
</dbReference>
<dbReference type="PANTHER" id="PTHR33318:SF4">
    <property type="entry name" value="OS04G0511700 PROTEIN"/>
    <property type="match status" value="1"/>
</dbReference>
<organism evidence="2 3">
    <name type="scientific">Dorcoceras hygrometricum</name>
    <dbReference type="NCBI Taxonomy" id="472368"/>
    <lineage>
        <taxon>Eukaryota</taxon>
        <taxon>Viridiplantae</taxon>
        <taxon>Streptophyta</taxon>
        <taxon>Embryophyta</taxon>
        <taxon>Tracheophyta</taxon>
        <taxon>Spermatophyta</taxon>
        <taxon>Magnoliopsida</taxon>
        <taxon>eudicotyledons</taxon>
        <taxon>Gunneridae</taxon>
        <taxon>Pentapetalae</taxon>
        <taxon>asterids</taxon>
        <taxon>lamiids</taxon>
        <taxon>Lamiales</taxon>
        <taxon>Gesneriaceae</taxon>
        <taxon>Didymocarpoideae</taxon>
        <taxon>Trichosporeae</taxon>
        <taxon>Loxocarpinae</taxon>
        <taxon>Dorcoceras</taxon>
    </lineage>
</organism>
<feature type="region of interest" description="Disordered" evidence="1">
    <location>
        <begin position="224"/>
        <end position="243"/>
    </location>
</feature>
<protein>
    <submittedName>
        <fullName evidence="2">Transcription initiation factor TFIID subunit 7-like</fullName>
    </submittedName>
</protein>
<sequence length="278" mass="31854">MGCFLACFGFKPKKKGRKSRNISSSAEQNHGRYLPLDSDVCTKFDTTEKHNALDSGIKEKAKEESRSRIKKKVRFNLNVVAYEPIHNEEDINIYVSDNEEEETRWEFNTETTSLMGTLHYAQDPISYPQNHRYHNCSTDEIYEDVGGDYELDNDMSSDEDYKEDKSNDCENDEEKSGHNLGLKNEEIKGIGSDLYAKDRKSKHLLSVLSPVENLSQWKAVKARSAPLRPREKENVALDEYQQSTPSCRLKLEDQCLKSSKSPKVLRVDASLSNWLSLT</sequence>
<keyword evidence="2" id="KW-0396">Initiation factor</keyword>
<reference evidence="2 3" key="1">
    <citation type="journal article" date="2015" name="Proc. Natl. Acad. Sci. U.S.A.">
        <title>The resurrection genome of Boea hygrometrica: A blueprint for survival of dehydration.</title>
        <authorList>
            <person name="Xiao L."/>
            <person name="Yang G."/>
            <person name="Zhang L."/>
            <person name="Yang X."/>
            <person name="Zhao S."/>
            <person name="Ji Z."/>
            <person name="Zhou Q."/>
            <person name="Hu M."/>
            <person name="Wang Y."/>
            <person name="Chen M."/>
            <person name="Xu Y."/>
            <person name="Jin H."/>
            <person name="Xiao X."/>
            <person name="Hu G."/>
            <person name="Bao F."/>
            <person name="Hu Y."/>
            <person name="Wan P."/>
            <person name="Li L."/>
            <person name="Deng X."/>
            <person name="Kuang T."/>
            <person name="Xiang C."/>
            <person name="Zhu J.K."/>
            <person name="Oliver M.J."/>
            <person name="He Y."/>
        </authorList>
    </citation>
    <scope>NUCLEOTIDE SEQUENCE [LARGE SCALE GENOMIC DNA]</scope>
    <source>
        <strain evidence="3">cv. XS01</strain>
    </source>
</reference>
<dbReference type="OrthoDB" id="1695907at2759"/>
<dbReference type="GO" id="GO:0003743">
    <property type="term" value="F:translation initiation factor activity"/>
    <property type="evidence" value="ECO:0007669"/>
    <property type="project" value="UniProtKB-KW"/>
</dbReference>
<dbReference type="EMBL" id="KQ998099">
    <property type="protein sequence ID" value="KZV43589.1"/>
    <property type="molecule type" value="Genomic_DNA"/>
</dbReference>
<name>A0A2Z7CAM2_9LAMI</name>
<keyword evidence="2" id="KW-0648">Protein biosynthesis</keyword>
<dbReference type="Proteomes" id="UP000250235">
    <property type="component" value="Unassembled WGS sequence"/>
</dbReference>
<gene>
    <name evidence="2" type="ORF">F511_20851</name>
</gene>